<evidence type="ECO:0000256" key="2">
    <source>
        <dbReference type="ARBA" id="ARBA00022679"/>
    </source>
</evidence>
<evidence type="ECO:0000256" key="9">
    <source>
        <dbReference type="PROSITE-ProRule" id="PRU10141"/>
    </source>
</evidence>
<accession>A0ABD3WAG0</accession>
<dbReference type="InterPro" id="IPR013083">
    <property type="entry name" value="Znf_RING/FYVE/PHD"/>
</dbReference>
<dbReference type="InterPro" id="IPR008271">
    <property type="entry name" value="Ser/Thr_kinase_AS"/>
</dbReference>
<dbReference type="Gene3D" id="1.25.10.10">
    <property type="entry name" value="Leucine-rich Repeat Variant"/>
    <property type="match status" value="1"/>
</dbReference>
<proteinExistence type="predicted"/>
<dbReference type="PANTHER" id="PTHR11584">
    <property type="entry name" value="SERINE/THREONINE PROTEIN KINASE"/>
    <property type="match status" value="1"/>
</dbReference>
<keyword evidence="4 8" id="KW-0863">Zinc-finger</keyword>
<feature type="compositionally biased region" description="Basic and acidic residues" evidence="10">
    <location>
        <begin position="58"/>
        <end position="71"/>
    </location>
</feature>
<name>A0ABD3WAG0_SINWO</name>
<evidence type="ECO:0000259" key="11">
    <source>
        <dbReference type="PROSITE" id="PS50011"/>
    </source>
</evidence>
<feature type="region of interest" description="Disordered" evidence="10">
    <location>
        <begin position="797"/>
        <end position="852"/>
    </location>
</feature>
<dbReference type="CDD" id="cd06630">
    <property type="entry name" value="STKc_MEKK1"/>
    <property type="match status" value="1"/>
</dbReference>
<keyword evidence="3 9" id="KW-0547">Nucleotide-binding</keyword>
<feature type="domain" description="RING-type" evidence="12">
    <location>
        <begin position="337"/>
        <end position="386"/>
    </location>
</feature>
<dbReference type="InterPro" id="IPR017441">
    <property type="entry name" value="Protein_kinase_ATP_BS"/>
</dbReference>
<feature type="region of interest" description="Disordered" evidence="10">
    <location>
        <begin position="292"/>
        <end position="330"/>
    </location>
</feature>
<sequence>MAAPSCQGIDSRGELTLHLIQDIEVKENLQGPHDWRKRLRPVQSPIKSENPIFTPEDGDGKIKDDKGEKPKSRPMPPWKKDLIEKNKRVARLVRRESSGRTDTGLIRRESSGRSNSGVVRRESSGRSKRIATETSGIPRKKSFNRGPESPFTQHVVNENSVTHMARKRVSPANSFSQNNVKRVPSDKANDPGSQLTLKRIERVQKARLYLLQQMGPNSFLIGGDSPDHKFRVIIGPQTCSCAKGPHCVHVLFVMLRVFQVRDNDSVLWSKTLKNFEVESLFRAYNDKRTSRIQNTKDEKVRKSPRPAREIADSSSPEQSVTPAESDAGSVREEDETCPICLLEMVEGESLLKCENGCQNRLHHHCIAIWFEECRRQNEPLICPLCRAHWKTASVEVKSNEPCAPEHPLVPPNTRAPSPQLDQDLHTHGRLPYAEPIPQEHAQLAAPWIENLGEDLVACLFSRNWSIRETGLKHLGREVLAVLLRSSGDGRSGIVLSPDRQSDPYKILGCFFSVLAFMVSDPVYKVFIAGLKSLRTVLSHIPCREEQQRARLRVLIKPVVDAIIIKCTDGNRRTNQLSLSTMAELAKGQHGELAVGRELVNPGTRGLGGMSYILPILIEDYTPSEISWQWLLGRLYVIDKFFEEFSSEFIPRLNPDGASSENSMETVGASAALEEDSLPAGCEKLLSIAQFAIRGINNSHARISRMSRRVFLLVTRFSTHVEKLLTELYNMLNQLDTSHMQSMQRKFARIVEDFNLSEKIVYELQHGIVCKNDLTPDDTPMDSPTSSPRCNSPLTVTSISDSQSEGGCVTVPKTPFLVPPNTPIRARRIDSDQNSAGQKVEHTSDGESPSGAVETRTVKLIRAAKVMSPLELKFPDFTSHQHVLSDSSLTMPKNMISSKFTDCSVSPLKGADNTLSPKGVINMDSSMSTPKVSDFSSFMSSQESSNSSRSCLKVTDLSKSHVKVSESSKSLPKIVNDSVSSSASSDAFLVTDSSAVAPMVTDSPLTPSRVTNENLVVTSPRNIDSTDTPSKIKMRKWRSKTPPRPVGPVLETNLDDVILLQESQTIVRKNTGESIPHDQSLRSVPESPRPRNKNLYPSRSEDNLLIDMSMSLTSSDNHSISDIDNVSEEIIYNQMTTRYEKVPKSMEDLTELDKISRTKLKRTFSPPVGDISIDYDKEHNFDSNYNAIHSKIEYAAKHGCSRNRKCSSQCSPGESCSAVSSSGKQDRFPTASQKSLLSEELLEISPTVHGAAIEKPVTFQSEVTAATPKNSPGQTLARAGEEEEECSCKEEVEREEALALARAMEVSVADPPKLFVPGLTPTEKEEVVTIRIQPDDECEIMDNNGNRPTLYLENTHWVKGPLLGTGAYSTCYQARDVKTGIIMAVKQISFCRNSSTEQENVIKTITEEIHMMAKLNHPNIVRIMGATKQGCHFNMFVEWMPGGSVAYLLSQYGPFMENVIANYVLQILRGLAYLHDNQILHRDLKGANLLVDSTGQRLRIGDFGAAARLASQATGAGEFQGQLLGTIAFMAPEVLRGEDYGRACDVWSVGCCLVEMCTTKPPWNAHDISNHLALIFKIATSISSPPIPDNLSPPLRDLMLRCLEHSKEMRPTAKDLLLHPLFTQYMQRKR</sequence>
<feature type="compositionally biased region" description="Low complexity" evidence="10">
    <location>
        <begin position="932"/>
        <end position="949"/>
    </location>
</feature>
<evidence type="ECO:0008006" key="16">
    <source>
        <dbReference type="Google" id="ProtNLM"/>
    </source>
</evidence>
<keyword evidence="15" id="KW-1185">Reference proteome</keyword>
<evidence type="ECO:0000313" key="14">
    <source>
        <dbReference type="EMBL" id="KAL3869798.1"/>
    </source>
</evidence>
<dbReference type="GO" id="GO:0008270">
    <property type="term" value="F:zinc ion binding"/>
    <property type="evidence" value="ECO:0007669"/>
    <property type="project" value="UniProtKB-KW"/>
</dbReference>
<evidence type="ECO:0000256" key="7">
    <source>
        <dbReference type="ARBA" id="ARBA00022840"/>
    </source>
</evidence>
<dbReference type="InterPro" id="IPR000719">
    <property type="entry name" value="Prot_kinase_dom"/>
</dbReference>
<dbReference type="Pfam" id="PF00069">
    <property type="entry name" value="Pkinase"/>
    <property type="match status" value="1"/>
</dbReference>
<evidence type="ECO:0000256" key="5">
    <source>
        <dbReference type="ARBA" id="ARBA00022777"/>
    </source>
</evidence>
<feature type="region of interest" description="Disordered" evidence="10">
    <location>
        <begin position="1019"/>
        <end position="1048"/>
    </location>
</feature>
<dbReference type="CDD" id="cd16494">
    <property type="entry name" value="RING-CH-C4HC3_ZSWM2"/>
    <property type="match status" value="1"/>
</dbReference>
<evidence type="ECO:0000256" key="3">
    <source>
        <dbReference type="ARBA" id="ARBA00022741"/>
    </source>
</evidence>
<feature type="region of interest" description="Disordered" evidence="10">
    <location>
        <begin position="931"/>
        <end position="951"/>
    </location>
</feature>
<feature type="compositionally biased region" description="Basic residues" evidence="10">
    <location>
        <begin position="1031"/>
        <end position="1040"/>
    </location>
</feature>
<feature type="region of interest" description="Disordered" evidence="10">
    <location>
        <begin position="1068"/>
        <end position="1101"/>
    </location>
</feature>
<dbReference type="SUPFAM" id="SSF56112">
    <property type="entry name" value="Protein kinase-like (PK-like)"/>
    <property type="match status" value="1"/>
</dbReference>
<gene>
    <name evidence="14" type="ORF">ACJMK2_042435</name>
</gene>
<feature type="compositionally biased region" description="Polar residues" evidence="10">
    <location>
        <begin position="171"/>
        <end position="180"/>
    </location>
</feature>
<feature type="compositionally biased region" description="Basic and acidic residues" evidence="10">
    <location>
        <begin position="78"/>
        <end position="111"/>
    </location>
</feature>
<dbReference type="Proteomes" id="UP001634394">
    <property type="component" value="Unassembled WGS sequence"/>
</dbReference>
<dbReference type="SMART" id="SM00220">
    <property type="entry name" value="S_TKc"/>
    <property type="match status" value="1"/>
</dbReference>
<evidence type="ECO:0000256" key="4">
    <source>
        <dbReference type="ARBA" id="ARBA00022771"/>
    </source>
</evidence>
<dbReference type="PROSITE" id="PS50966">
    <property type="entry name" value="ZF_SWIM"/>
    <property type="match status" value="1"/>
</dbReference>
<dbReference type="EMBL" id="JBJQND010000008">
    <property type="protein sequence ID" value="KAL3869798.1"/>
    <property type="molecule type" value="Genomic_DNA"/>
</dbReference>
<dbReference type="PROSITE" id="PS00107">
    <property type="entry name" value="PROTEIN_KINASE_ATP"/>
    <property type="match status" value="1"/>
</dbReference>
<evidence type="ECO:0000259" key="12">
    <source>
        <dbReference type="PROSITE" id="PS50089"/>
    </source>
</evidence>
<keyword evidence="6" id="KW-0862">Zinc</keyword>
<dbReference type="InterPro" id="IPR011989">
    <property type="entry name" value="ARM-like"/>
</dbReference>
<dbReference type="GO" id="GO:0035556">
    <property type="term" value="P:intracellular signal transduction"/>
    <property type="evidence" value="ECO:0007669"/>
    <property type="project" value="UniProtKB-ARBA"/>
</dbReference>
<dbReference type="Gene3D" id="3.30.40.10">
    <property type="entry name" value="Zinc/RING finger domain, C3HC4 (zinc finger)"/>
    <property type="match status" value="1"/>
</dbReference>
<evidence type="ECO:0000256" key="6">
    <source>
        <dbReference type="ARBA" id="ARBA00022833"/>
    </source>
</evidence>
<dbReference type="Gene3D" id="1.10.510.10">
    <property type="entry name" value="Transferase(Phosphotransferase) domain 1"/>
    <property type="match status" value="1"/>
</dbReference>
<evidence type="ECO:0000259" key="13">
    <source>
        <dbReference type="PROSITE" id="PS50966"/>
    </source>
</evidence>
<evidence type="ECO:0000256" key="10">
    <source>
        <dbReference type="SAM" id="MobiDB-lite"/>
    </source>
</evidence>
<dbReference type="SUPFAM" id="SSF57850">
    <property type="entry name" value="RING/U-box"/>
    <property type="match status" value="1"/>
</dbReference>
<reference evidence="14 15" key="1">
    <citation type="submission" date="2024-11" db="EMBL/GenBank/DDBJ databases">
        <title>Chromosome-level genome assembly of the freshwater bivalve Anodonta woodiana.</title>
        <authorList>
            <person name="Chen X."/>
        </authorList>
    </citation>
    <scope>NUCLEOTIDE SEQUENCE [LARGE SCALE GENOMIC DNA]</scope>
    <source>
        <strain evidence="14">MN2024</strain>
        <tissue evidence="14">Gills</tissue>
    </source>
</reference>
<feature type="domain" description="Protein kinase" evidence="11">
    <location>
        <begin position="1356"/>
        <end position="1621"/>
    </location>
</feature>
<feature type="compositionally biased region" description="Polar residues" evidence="10">
    <location>
        <begin position="150"/>
        <end position="162"/>
    </location>
</feature>
<feature type="compositionally biased region" description="Polar residues" evidence="10">
    <location>
        <begin position="312"/>
        <end position="322"/>
    </location>
</feature>
<feature type="compositionally biased region" description="Basic and acidic residues" evidence="10">
    <location>
        <begin position="292"/>
        <end position="311"/>
    </location>
</feature>
<evidence type="ECO:0000313" key="15">
    <source>
        <dbReference type="Proteomes" id="UP001634394"/>
    </source>
</evidence>
<dbReference type="GO" id="GO:0004674">
    <property type="term" value="F:protein serine/threonine kinase activity"/>
    <property type="evidence" value="ECO:0007669"/>
    <property type="project" value="UniProtKB-KW"/>
</dbReference>
<keyword evidence="2" id="KW-0808">Transferase</keyword>
<dbReference type="InterPro" id="IPR001841">
    <property type="entry name" value="Znf_RING"/>
</dbReference>
<dbReference type="FunFam" id="1.10.510.10:FF:000286">
    <property type="entry name" value="Mitogen-activated protein kinase kinase kinase 1 (Predicted)"/>
    <property type="match status" value="1"/>
</dbReference>
<dbReference type="GO" id="GO:0005524">
    <property type="term" value="F:ATP binding"/>
    <property type="evidence" value="ECO:0007669"/>
    <property type="project" value="UniProtKB-UniRule"/>
</dbReference>
<dbReference type="PROSITE" id="PS50089">
    <property type="entry name" value="ZF_RING_2"/>
    <property type="match status" value="1"/>
</dbReference>
<feature type="region of interest" description="Disordered" evidence="10">
    <location>
        <begin position="28"/>
        <end position="192"/>
    </location>
</feature>
<feature type="domain" description="SWIM-type" evidence="13">
    <location>
        <begin position="230"/>
        <end position="258"/>
    </location>
</feature>
<dbReference type="PROSITE" id="PS50011">
    <property type="entry name" value="PROTEIN_KINASE_DOM"/>
    <property type="match status" value="1"/>
</dbReference>
<protein>
    <recommendedName>
        <fullName evidence="16">Mitogen-activated protein kinase kinase kinase 1</fullName>
    </recommendedName>
</protein>
<dbReference type="Pfam" id="PF21040">
    <property type="entry name" value="CEP104-like_TOG"/>
    <property type="match status" value="1"/>
</dbReference>
<keyword evidence="4 8" id="KW-0479">Metal-binding</keyword>
<comment type="caution">
    <text evidence="14">The sequence shown here is derived from an EMBL/GenBank/DDBJ whole genome shotgun (WGS) entry which is preliminary data.</text>
</comment>
<feature type="compositionally biased region" description="Polar residues" evidence="10">
    <location>
        <begin position="1019"/>
        <end position="1028"/>
    </location>
</feature>
<organism evidence="14 15">
    <name type="scientific">Sinanodonta woodiana</name>
    <name type="common">Chinese pond mussel</name>
    <name type="synonym">Anodonta woodiana</name>
    <dbReference type="NCBI Taxonomy" id="1069815"/>
    <lineage>
        <taxon>Eukaryota</taxon>
        <taxon>Metazoa</taxon>
        <taxon>Spiralia</taxon>
        <taxon>Lophotrochozoa</taxon>
        <taxon>Mollusca</taxon>
        <taxon>Bivalvia</taxon>
        <taxon>Autobranchia</taxon>
        <taxon>Heteroconchia</taxon>
        <taxon>Palaeoheterodonta</taxon>
        <taxon>Unionida</taxon>
        <taxon>Unionoidea</taxon>
        <taxon>Unionidae</taxon>
        <taxon>Unioninae</taxon>
        <taxon>Sinanodonta</taxon>
    </lineage>
</organism>
<keyword evidence="7 9" id="KW-0067">ATP-binding</keyword>
<dbReference type="InterPro" id="IPR011009">
    <property type="entry name" value="Kinase-like_dom_sf"/>
</dbReference>
<evidence type="ECO:0000256" key="1">
    <source>
        <dbReference type="ARBA" id="ARBA00022527"/>
    </source>
</evidence>
<feature type="binding site" evidence="9">
    <location>
        <position position="1385"/>
    </location>
    <ligand>
        <name>ATP</name>
        <dbReference type="ChEBI" id="CHEBI:30616"/>
    </ligand>
</feature>
<dbReference type="PROSITE" id="PS00108">
    <property type="entry name" value="PROTEIN_KINASE_ST"/>
    <property type="match status" value="1"/>
</dbReference>
<keyword evidence="5" id="KW-0418">Kinase</keyword>
<evidence type="ECO:0000256" key="8">
    <source>
        <dbReference type="PROSITE-ProRule" id="PRU00175"/>
    </source>
</evidence>
<keyword evidence="1" id="KW-0723">Serine/threonine-protein kinase</keyword>
<dbReference type="PANTHER" id="PTHR11584:SF369">
    <property type="entry name" value="MITOGEN-ACTIVATED PROTEIN KINASE KINASE KINASE 19-RELATED"/>
    <property type="match status" value="1"/>
</dbReference>
<dbReference type="InterPro" id="IPR007527">
    <property type="entry name" value="Znf_SWIM"/>
</dbReference>